<dbReference type="OrthoDB" id="1877784at2759"/>
<dbReference type="GO" id="GO:0010333">
    <property type="term" value="F:terpene synthase activity"/>
    <property type="evidence" value="ECO:0007669"/>
    <property type="project" value="InterPro"/>
</dbReference>
<comment type="caution">
    <text evidence="6">The sequence shown here is derived from an EMBL/GenBank/DDBJ whole genome shotgun (WGS) entry which is preliminary data.</text>
</comment>
<proteinExistence type="predicted"/>
<dbReference type="InterPro" id="IPR044814">
    <property type="entry name" value="Terpene_cyclase_plant_C1"/>
</dbReference>
<dbReference type="InterPro" id="IPR034741">
    <property type="entry name" value="Terpene_cyclase-like_1_C"/>
</dbReference>
<dbReference type="Gene3D" id="1.10.600.10">
    <property type="entry name" value="Farnesyl Diphosphate Synthase"/>
    <property type="match status" value="1"/>
</dbReference>
<dbReference type="Gene3D" id="1.50.10.130">
    <property type="entry name" value="Terpene synthase, N-terminal domain"/>
    <property type="match status" value="1"/>
</dbReference>
<name>A0A9D5CK61_9LILI</name>
<keyword evidence="3" id="KW-0456">Lyase</keyword>
<evidence type="ECO:0000313" key="7">
    <source>
        <dbReference type="Proteomes" id="UP001085076"/>
    </source>
</evidence>
<dbReference type="Pfam" id="PF01397">
    <property type="entry name" value="Terpene_synth"/>
    <property type="match status" value="1"/>
</dbReference>
<evidence type="ECO:0000256" key="1">
    <source>
        <dbReference type="ARBA" id="ARBA00022723"/>
    </source>
</evidence>
<dbReference type="SUPFAM" id="SSF48576">
    <property type="entry name" value="Terpenoid synthases"/>
    <property type="match status" value="1"/>
</dbReference>
<dbReference type="Proteomes" id="UP001085076">
    <property type="component" value="Miscellaneous, Linkage group lg04"/>
</dbReference>
<dbReference type="AlphaFoldDB" id="A0A9D5CK61"/>
<dbReference type="InterPro" id="IPR008949">
    <property type="entry name" value="Isoprenoid_synthase_dom_sf"/>
</dbReference>
<evidence type="ECO:0000313" key="6">
    <source>
        <dbReference type="EMBL" id="KAJ0974931.1"/>
    </source>
</evidence>
<evidence type="ECO:0000259" key="4">
    <source>
        <dbReference type="Pfam" id="PF01397"/>
    </source>
</evidence>
<keyword evidence="7" id="KW-1185">Reference proteome</keyword>
<evidence type="ECO:0000256" key="3">
    <source>
        <dbReference type="ARBA" id="ARBA00023239"/>
    </source>
</evidence>
<dbReference type="SFLD" id="SFLDG01019">
    <property type="entry name" value="Terpene_Cyclase_Like_1_C_Termi"/>
    <property type="match status" value="1"/>
</dbReference>
<accession>A0A9D5CK61</accession>
<dbReference type="InterPro" id="IPR001906">
    <property type="entry name" value="Terpene_synth_N"/>
</dbReference>
<dbReference type="GO" id="GO:0016102">
    <property type="term" value="P:diterpenoid biosynthetic process"/>
    <property type="evidence" value="ECO:0007669"/>
    <property type="project" value="InterPro"/>
</dbReference>
<sequence length="440" mass="51577">MEGSDTTTMKPCYNIAKNVQHDVVRPISNNHPSLWGDYFIENPLLSATRQEWIKQRVAELTGQVKVLLKDARGSLEEMELIDALQRLGVAYHFEEEINEALSLISSTAPLHSDNDHLHNIALRFRLLRQHHYHVPSDVFNRFKDDGGNFKAELSSDLKGLLSLYEAAYLCTPEEDVLDEAIDFTRRHLQSMVKDIEPRLARQVAHALETPSRRRMKRLEARLYISIYEEDAEVRNDVVLELAKLDFHILQLLHQEEVKKICMWWKDLDLSTKLTFARDRIVELYFWILGVYFEPEYSRARMMMTKVIAMFSLMDDIYDCYGTLVELQLFTDVIQRWDLKAADQMEECLKVSFLALHRTMEEIEDEVRKDGKLYRIDYLRREIEKMAIIWLEESKWKDEGYMPSLVELFDLSMKTTAYHALACASFLGMGEIADKQSFDWA</sequence>
<reference evidence="6" key="1">
    <citation type="submission" date="2021-03" db="EMBL/GenBank/DDBJ databases">
        <authorList>
            <person name="Li Z."/>
            <person name="Yang C."/>
        </authorList>
    </citation>
    <scope>NUCLEOTIDE SEQUENCE</scope>
    <source>
        <strain evidence="6">Dzin_1.0</strain>
        <tissue evidence="6">Leaf</tissue>
    </source>
</reference>
<dbReference type="SFLD" id="SFLDS00005">
    <property type="entry name" value="Isoprenoid_Synthase_Type_I"/>
    <property type="match status" value="1"/>
</dbReference>
<dbReference type="FunFam" id="1.50.10.130:FF:000001">
    <property type="entry name" value="Isoprene synthase, chloroplastic"/>
    <property type="match status" value="1"/>
</dbReference>
<dbReference type="InterPro" id="IPR036965">
    <property type="entry name" value="Terpene_synth_N_sf"/>
</dbReference>
<dbReference type="PANTHER" id="PTHR31225:SF93">
    <property type="entry name" value="ALPHA-HUMULENE_(-)-(E)-BETA-CARYOPHYLLENE SYNTHASE"/>
    <property type="match status" value="1"/>
</dbReference>
<keyword evidence="1" id="KW-0479">Metal-binding</keyword>
<dbReference type="InterPro" id="IPR005630">
    <property type="entry name" value="Terpene_synthase_metal-bd"/>
</dbReference>
<reference evidence="6" key="2">
    <citation type="journal article" date="2022" name="Hortic Res">
        <title>The genome of Dioscorea zingiberensis sheds light on the biosynthesis, origin and evolution of the medicinally important diosgenin saponins.</title>
        <authorList>
            <person name="Li Y."/>
            <person name="Tan C."/>
            <person name="Li Z."/>
            <person name="Guo J."/>
            <person name="Li S."/>
            <person name="Chen X."/>
            <person name="Wang C."/>
            <person name="Dai X."/>
            <person name="Yang H."/>
            <person name="Song W."/>
            <person name="Hou L."/>
            <person name="Xu J."/>
            <person name="Tong Z."/>
            <person name="Xu A."/>
            <person name="Yuan X."/>
            <person name="Wang W."/>
            <person name="Yang Q."/>
            <person name="Chen L."/>
            <person name="Sun Z."/>
            <person name="Wang K."/>
            <person name="Pan B."/>
            <person name="Chen J."/>
            <person name="Bao Y."/>
            <person name="Liu F."/>
            <person name="Qi X."/>
            <person name="Gang D.R."/>
            <person name="Wen J."/>
            <person name="Li J."/>
        </authorList>
    </citation>
    <scope>NUCLEOTIDE SEQUENCE</scope>
    <source>
        <strain evidence="6">Dzin_1.0</strain>
    </source>
</reference>
<evidence type="ECO:0000259" key="5">
    <source>
        <dbReference type="Pfam" id="PF03936"/>
    </source>
</evidence>
<dbReference type="Pfam" id="PF03936">
    <property type="entry name" value="Terpene_synth_C"/>
    <property type="match status" value="1"/>
</dbReference>
<dbReference type="GO" id="GO:0000287">
    <property type="term" value="F:magnesium ion binding"/>
    <property type="evidence" value="ECO:0007669"/>
    <property type="project" value="InterPro"/>
</dbReference>
<dbReference type="EMBL" id="JAGGNH010000004">
    <property type="protein sequence ID" value="KAJ0974931.1"/>
    <property type="molecule type" value="Genomic_DNA"/>
</dbReference>
<dbReference type="InterPro" id="IPR008930">
    <property type="entry name" value="Terpenoid_cyclase/PrenylTrfase"/>
</dbReference>
<dbReference type="PANTHER" id="PTHR31225">
    <property type="entry name" value="OS04G0344100 PROTEIN-RELATED"/>
    <property type="match status" value="1"/>
</dbReference>
<dbReference type="SUPFAM" id="SSF48239">
    <property type="entry name" value="Terpenoid cyclases/Protein prenyltransferases"/>
    <property type="match status" value="1"/>
</dbReference>
<dbReference type="CDD" id="cd00684">
    <property type="entry name" value="Terpene_cyclase_plant_C1"/>
    <property type="match status" value="1"/>
</dbReference>
<gene>
    <name evidence="6" type="ORF">J5N97_016896</name>
</gene>
<organism evidence="6 7">
    <name type="scientific">Dioscorea zingiberensis</name>
    <dbReference type="NCBI Taxonomy" id="325984"/>
    <lineage>
        <taxon>Eukaryota</taxon>
        <taxon>Viridiplantae</taxon>
        <taxon>Streptophyta</taxon>
        <taxon>Embryophyta</taxon>
        <taxon>Tracheophyta</taxon>
        <taxon>Spermatophyta</taxon>
        <taxon>Magnoliopsida</taxon>
        <taxon>Liliopsida</taxon>
        <taxon>Dioscoreales</taxon>
        <taxon>Dioscoreaceae</taxon>
        <taxon>Dioscorea</taxon>
    </lineage>
</organism>
<keyword evidence="2" id="KW-0460">Magnesium</keyword>
<feature type="domain" description="Terpene synthase metal-binding" evidence="5">
    <location>
        <begin position="265"/>
        <end position="440"/>
    </location>
</feature>
<feature type="domain" description="Terpene synthase N-terminal" evidence="4">
    <location>
        <begin position="35"/>
        <end position="207"/>
    </location>
</feature>
<dbReference type="InterPro" id="IPR050148">
    <property type="entry name" value="Terpene_synthase-like"/>
</dbReference>
<protein>
    <submittedName>
        <fullName evidence="6">Uncharacterized protein</fullName>
    </submittedName>
</protein>
<evidence type="ECO:0000256" key="2">
    <source>
        <dbReference type="ARBA" id="ARBA00022842"/>
    </source>
</evidence>